<dbReference type="NCBIfam" id="TIGR00131">
    <property type="entry name" value="gal_kin"/>
    <property type="match status" value="1"/>
</dbReference>
<dbReference type="PaxDb" id="2850-Phatr3369"/>
<dbReference type="SUPFAM" id="SSF55060">
    <property type="entry name" value="GHMP Kinase, C-terminal domain"/>
    <property type="match status" value="1"/>
</dbReference>
<dbReference type="InterPro" id="IPR013750">
    <property type="entry name" value="GHMP_kinase_C_dom"/>
</dbReference>
<dbReference type="SMR" id="B7G669"/>
<dbReference type="PRINTS" id="PR00959">
    <property type="entry name" value="MEVGALKINASE"/>
</dbReference>
<dbReference type="Gene3D" id="3.30.230.10">
    <property type="match status" value="1"/>
</dbReference>
<dbReference type="PRINTS" id="PR00473">
    <property type="entry name" value="GALCTOKINASE"/>
</dbReference>
<dbReference type="InterPro" id="IPR006204">
    <property type="entry name" value="GHMP_kinase_N_dom"/>
</dbReference>
<dbReference type="EMBL" id="CM000618">
    <property type="protein sequence ID" value="EEC45960.1"/>
    <property type="molecule type" value="Genomic_DNA"/>
</dbReference>
<evidence type="ECO:0000256" key="6">
    <source>
        <dbReference type="ARBA" id="ARBA00022777"/>
    </source>
</evidence>
<accession>B7G669</accession>
<dbReference type="EC" id="2.7.1.6" evidence="13"/>
<dbReference type="PIRSF" id="PIRSF000530">
    <property type="entry name" value="Galactokinase"/>
    <property type="match status" value="1"/>
</dbReference>
<feature type="domain" description="GHMP kinase N-terminal" evidence="10">
    <location>
        <begin position="91"/>
        <end position="187"/>
    </location>
</feature>
<dbReference type="RefSeq" id="XP_002182673.1">
    <property type="nucleotide sequence ID" value="XM_002182637.1"/>
</dbReference>
<name>B7G669_PHATC</name>
<dbReference type="InterPro" id="IPR000705">
    <property type="entry name" value="Galactokinase"/>
</dbReference>
<dbReference type="HOGENOM" id="CLU_017814_2_1_1"/>
<comment type="subcellular location">
    <subcellularLocation>
        <location evidence="1">Plastid</location>
        <location evidence="1">Chloroplast</location>
    </subcellularLocation>
</comment>
<dbReference type="FunFam" id="3.30.70.890:FF:000001">
    <property type="entry name" value="Galactokinase"/>
    <property type="match status" value="1"/>
</dbReference>
<dbReference type="Pfam" id="PF00288">
    <property type="entry name" value="GHMP_kinases_N"/>
    <property type="match status" value="1"/>
</dbReference>
<keyword evidence="4" id="KW-0479">Metal-binding</keyword>
<keyword evidence="7" id="KW-0067">ATP-binding</keyword>
<evidence type="ECO:0000256" key="7">
    <source>
        <dbReference type="ARBA" id="ARBA00022840"/>
    </source>
</evidence>
<evidence type="ECO:0000313" key="14">
    <source>
        <dbReference type="Proteomes" id="UP000000759"/>
    </source>
</evidence>
<comment type="similarity">
    <text evidence="2">Belongs to the GHMP kinase family. GalK subfamily.</text>
</comment>
<dbReference type="InterPro" id="IPR020568">
    <property type="entry name" value="Ribosomal_Su5_D2-typ_SF"/>
</dbReference>
<evidence type="ECO:0000256" key="9">
    <source>
        <dbReference type="ARBA" id="ARBA00023277"/>
    </source>
</evidence>
<keyword evidence="3 13" id="KW-0808">Transferase</keyword>
<dbReference type="PANTHER" id="PTHR10457">
    <property type="entry name" value="MEVALONATE KINASE/GALACTOKINASE"/>
    <property type="match status" value="1"/>
</dbReference>
<dbReference type="STRING" id="556484.B7G669"/>
<dbReference type="KEGG" id="pti:PHATRDRAFT_3369"/>
<reference evidence="13 14" key="1">
    <citation type="journal article" date="2008" name="Nature">
        <title>The Phaeodactylum genome reveals the evolutionary history of diatom genomes.</title>
        <authorList>
            <person name="Bowler C."/>
            <person name="Allen A.E."/>
            <person name="Badger J.H."/>
            <person name="Grimwood J."/>
            <person name="Jabbari K."/>
            <person name="Kuo A."/>
            <person name="Maheswari U."/>
            <person name="Martens C."/>
            <person name="Maumus F."/>
            <person name="Otillar R.P."/>
            <person name="Rayko E."/>
            <person name="Salamov A."/>
            <person name="Vandepoele K."/>
            <person name="Beszteri B."/>
            <person name="Gruber A."/>
            <person name="Heijde M."/>
            <person name="Katinka M."/>
            <person name="Mock T."/>
            <person name="Valentin K."/>
            <person name="Verret F."/>
            <person name="Berges J.A."/>
            <person name="Brownlee C."/>
            <person name="Cadoret J.P."/>
            <person name="Chiovitti A."/>
            <person name="Choi C.J."/>
            <person name="Coesel S."/>
            <person name="De Martino A."/>
            <person name="Detter J.C."/>
            <person name="Durkin C."/>
            <person name="Falciatore A."/>
            <person name="Fournet J."/>
            <person name="Haruta M."/>
            <person name="Huysman M.J."/>
            <person name="Jenkins B.D."/>
            <person name="Jiroutova K."/>
            <person name="Jorgensen R.E."/>
            <person name="Joubert Y."/>
            <person name="Kaplan A."/>
            <person name="Kroger N."/>
            <person name="Kroth P.G."/>
            <person name="La Roche J."/>
            <person name="Lindquist E."/>
            <person name="Lommer M."/>
            <person name="Martin-Jezequel V."/>
            <person name="Lopez P.J."/>
            <person name="Lucas S."/>
            <person name="Mangogna M."/>
            <person name="McGinnis K."/>
            <person name="Medlin L.K."/>
            <person name="Montsant A."/>
            <person name="Oudot-Le Secq M.P."/>
            <person name="Napoli C."/>
            <person name="Obornik M."/>
            <person name="Parker M.S."/>
            <person name="Petit J.L."/>
            <person name="Porcel B.M."/>
            <person name="Poulsen N."/>
            <person name="Robison M."/>
            <person name="Rychlewski L."/>
            <person name="Rynearson T.A."/>
            <person name="Schmutz J."/>
            <person name="Shapiro H."/>
            <person name="Siaut M."/>
            <person name="Stanley M."/>
            <person name="Sussman M.R."/>
            <person name="Taylor A.R."/>
            <person name="Vardi A."/>
            <person name="von Dassow P."/>
            <person name="Vyverman W."/>
            <person name="Willis A."/>
            <person name="Wyrwicz L.S."/>
            <person name="Rokhsar D.S."/>
            <person name="Weissenbach J."/>
            <person name="Armbrust E.V."/>
            <person name="Green B.R."/>
            <person name="Van de Peer Y."/>
            <person name="Grigoriev I.V."/>
        </authorList>
    </citation>
    <scope>NUCLEOTIDE SEQUENCE [LARGE SCALE GENOMIC DNA]</scope>
    <source>
        <strain evidence="13 14">CCAP 1055/1</strain>
    </source>
</reference>
<evidence type="ECO:0000256" key="2">
    <source>
        <dbReference type="ARBA" id="ARBA00006566"/>
    </source>
</evidence>
<dbReference type="InterPro" id="IPR014721">
    <property type="entry name" value="Ribsml_uS5_D2-typ_fold_subgr"/>
</dbReference>
<evidence type="ECO:0000256" key="3">
    <source>
        <dbReference type="ARBA" id="ARBA00022679"/>
    </source>
</evidence>
<dbReference type="GO" id="GO:0004335">
    <property type="term" value="F:galactokinase activity"/>
    <property type="evidence" value="ECO:0007669"/>
    <property type="project" value="UniProtKB-EC"/>
</dbReference>
<keyword evidence="8" id="KW-0460">Magnesium</keyword>
<dbReference type="OrthoDB" id="275179at2759"/>
<evidence type="ECO:0000259" key="11">
    <source>
        <dbReference type="Pfam" id="PF08544"/>
    </source>
</evidence>
<dbReference type="PANTHER" id="PTHR10457:SF7">
    <property type="entry name" value="GALACTOKINASE-RELATED"/>
    <property type="match status" value="1"/>
</dbReference>
<gene>
    <name evidence="13" type="primary">GALK1</name>
    <name evidence="13" type="ORF">PHATRDRAFT_3369</name>
</gene>
<organism evidence="13 14">
    <name type="scientific">Phaeodactylum tricornutum (strain CCAP 1055/1)</name>
    <dbReference type="NCBI Taxonomy" id="556484"/>
    <lineage>
        <taxon>Eukaryota</taxon>
        <taxon>Sar</taxon>
        <taxon>Stramenopiles</taxon>
        <taxon>Ochrophyta</taxon>
        <taxon>Bacillariophyta</taxon>
        <taxon>Bacillariophyceae</taxon>
        <taxon>Bacillariophycidae</taxon>
        <taxon>Naviculales</taxon>
        <taxon>Phaeodactylaceae</taxon>
        <taxon>Phaeodactylum</taxon>
    </lineage>
</organism>
<dbReference type="InterPro" id="IPR006203">
    <property type="entry name" value="GHMP_knse_ATP-bd_CS"/>
</dbReference>
<protein>
    <submittedName>
        <fullName evidence="13">Galactokinase</fullName>
        <ecNumber evidence="13">2.7.1.6</ecNumber>
    </submittedName>
</protein>
<dbReference type="GeneID" id="7203303"/>
<dbReference type="GO" id="GO:0005524">
    <property type="term" value="F:ATP binding"/>
    <property type="evidence" value="ECO:0007669"/>
    <property type="project" value="UniProtKB-KW"/>
</dbReference>
<evidence type="ECO:0000256" key="4">
    <source>
        <dbReference type="ARBA" id="ARBA00022723"/>
    </source>
</evidence>
<evidence type="ECO:0000259" key="10">
    <source>
        <dbReference type="Pfam" id="PF00288"/>
    </source>
</evidence>
<dbReference type="GO" id="GO:0009507">
    <property type="term" value="C:chloroplast"/>
    <property type="evidence" value="ECO:0007669"/>
    <property type="project" value="UniProtKB-SubCell"/>
</dbReference>
<dbReference type="GO" id="GO:0006012">
    <property type="term" value="P:galactose metabolic process"/>
    <property type="evidence" value="ECO:0007669"/>
    <property type="project" value="InterPro"/>
</dbReference>
<evidence type="ECO:0000256" key="5">
    <source>
        <dbReference type="ARBA" id="ARBA00022741"/>
    </source>
</evidence>
<dbReference type="PROSITE" id="PS00106">
    <property type="entry name" value="GALACTOKINASE"/>
    <property type="match status" value="1"/>
</dbReference>
<evidence type="ECO:0000256" key="1">
    <source>
        <dbReference type="ARBA" id="ARBA00004229"/>
    </source>
</evidence>
<evidence type="ECO:0000256" key="8">
    <source>
        <dbReference type="ARBA" id="ARBA00022842"/>
    </source>
</evidence>
<dbReference type="InParanoid" id="B7G669"/>
<evidence type="ECO:0000259" key="12">
    <source>
        <dbReference type="Pfam" id="PF10509"/>
    </source>
</evidence>
<feature type="domain" description="GHMP kinase C-terminal" evidence="11">
    <location>
        <begin position="301"/>
        <end position="374"/>
    </location>
</feature>
<dbReference type="GO" id="GO:0005829">
    <property type="term" value="C:cytosol"/>
    <property type="evidence" value="ECO:0007669"/>
    <property type="project" value="TreeGrafter"/>
</dbReference>
<keyword evidence="14" id="KW-1185">Reference proteome</keyword>
<dbReference type="Gene3D" id="3.30.70.890">
    <property type="entry name" value="GHMP kinase, C-terminal domain"/>
    <property type="match status" value="1"/>
</dbReference>
<dbReference type="eggNOG" id="KOG0631">
    <property type="taxonomic scope" value="Eukaryota"/>
</dbReference>
<sequence>PPAYVVAAPGRVNLIGEHVDYTGGFVLPLAIDFSTVIYGTGFCHTGKGNGPTSMRLRLISEKALNGSIVEERRLNGTSRPPDADEPRSWVNYVVGVVQQYMHDLPKEGCTIDLSMAIASDVPLSSGLSSSASLEVAVATFFECFLPENMAYSSAKEKDIRKERALRCQKAENDWAHSPCGIMDQLASSAAQVGKLMLIDCQSLEIEHVTMKANTPEDPVILITNSKVTHSIADSEYGIRRAQCHDALLAMQSIPLYHVLSLRDATKDDVKEAEAKMNKISYHRALHVVNENVRTKECKVALKMGLWDHVGELMNASHASLRDEYEVSCEEVDYLVEVAQAYEGVYGSRMTGGGFGGCTVTFVQRRVVEGLIKHLQSSYEAKYGKQAECFLTEPAEGA</sequence>
<keyword evidence="5" id="KW-0547">Nucleotide-binding</keyword>
<dbReference type="PROSITE" id="PS00627">
    <property type="entry name" value="GHMP_KINASES_ATP"/>
    <property type="match status" value="1"/>
</dbReference>
<dbReference type="InterPro" id="IPR019741">
    <property type="entry name" value="Galactokinase_CS"/>
</dbReference>
<feature type="non-terminal residue" evidence="13">
    <location>
        <position position="1"/>
    </location>
</feature>
<evidence type="ECO:0000313" key="13">
    <source>
        <dbReference type="EMBL" id="EEC45960.1"/>
    </source>
</evidence>
<dbReference type="GO" id="GO:0046872">
    <property type="term" value="F:metal ion binding"/>
    <property type="evidence" value="ECO:0007669"/>
    <property type="project" value="UniProtKB-KW"/>
</dbReference>
<feature type="domain" description="Galactokinase N-terminal" evidence="12">
    <location>
        <begin position="2"/>
        <end position="37"/>
    </location>
</feature>
<keyword evidence="9" id="KW-0119">Carbohydrate metabolism</keyword>
<dbReference type="Pfam" id="PF10509">
    <property type="entry name" value="GalKase_gal_bdg"/>
    <property type="match status" value="1"/>
</dbReference>
<dbReference type="AlphaFoldDB" id="B7G669"/>
<keyword evidence="6" id="KW-0418">Kinase</keyword>
<dbReference type="InterPro" id="IPR036554">
    <property type="entry name" value="GHMP_kinase_C_sf"/>
</dbReference>
<dbReference type="InterPro" id="IPR019539">
    <property type="entry name" value="GalKase_N"/>
</dbReference>
<dbReference type="InterPro" id="IPR006206">
    <property type="entry name" value="Mevalonate/galactokinase"/>
</dbReference>
<reference evidence="14" key="2">
    <citation type="submission" date="2008-08" db="EMBL/GenBank/DDBJ databases">
        <authorList>
            <consortium name="Diatom Consortium"/>
            <person name="Grigoriev I."/>
            <person name="Grimwood J."/>
            <person name="Kuo A."/>
            <person name="Otillar R.P."/>
            <person name="Salamov A."/>
            <person name="Detter J.C."/>
            <person name="Lindquist E."/>
            <person name="Shapiro H."/>
            <person name="Lucas S."/>
            <person name="Glavina del Rio T."/>
            <person name="Pitluck S."/>
            <person name="Rokhsar D."/>
            <person name="Bowler C."/>
        </authorList>
    </citation>
    <scope>GENOME REANNOTATION</scope>
    <source>
        <strain evidence="14">CCAP 1055/1</strain>
    </source>
</reference>
<feature type="non-terminal residue" evidence="13">
    <location>
        <position position="397"/>
    </location>
</feature>
<dbReference type="Pfam" id="PF08544">
    <property type="entry name" value="GHMP_kinases_C"/>
    <property type="match status" value="1"/>
</dbReference>
<dbReference type="SUPFAM" id="SSF54211">
    <property type="entry name" value="Ribosomal protein S5 domain 2-like"/>
    <property type="match status" value="1"/>
</dbReference>
<proteinExistence type="inferred from homology"/>
<dbReference type="Proteomes" id="UP000000759">
    <property type="component" value="Chromosome 16"/>
</dbReference>